<dbReference type="NCBIfam" id="TIGR00229">
    <property type="entry name" value="sensory_box"/>
    <property type="match status" value="4"/>
</dbReference>
<dbReference type="SUPFAM" id="SSF52172">
    <property type="entry name" value="CheY-like"/>
    <property type="match status" value="1"/>
</dbReference>
<dbReference type="InterPro" id="IPR052162">
    <property type="entry name" value="Sensor_kinase/Photoreceptor"/>
</dbReference>
<dbReference type="Pfam" id="PF08448">
    <property type="entry name" value="PAS_4"/>
    <property type="match status" value="3"/>
</dbReference>
<dbReference type="InterPro" id="IPR003594">
    <property type="entry name" value="HATPase_dom"/>
</dbReference>
<dbReference type="SUPFAM" id="SSF55874">
    <property type="entry name" value="ATPase domain of HSP90 chaperone/DNA topoisomerase II/histidine kinase"/>
    <property type="match status" value="1"/>
</dbReference>
<evidence type="ECO:0000256" key="5">
    <source>
        <dbReference type="ARBA" id="ARBA00022777"/>
    </source>
</evidence>
<evidence type="ECO:0000256" key="6">
    <source>
        <dbReference type="PROSITE-ProRule" id="PRU00169"/>
    </source>
</evidence>
<reference evidence="12" key="1">
    <citation type="journal article" date="2021" name="Front. Microbiol.">
        <title>Comprehensive Comparative Genomics and Phenotyping of Methylobacterium Species.</title>
        <authorList>
            <person name="Alessa O."/>
            <person name="Ogura Y."/>
            <person name="Fujitani Y."/>
            <person name="Takami H."/>
            <person name="Hayashi T."/>
            <person name="Sahin N."/>
            <person name="Tani A."/>
        </authorList>
    </citation>
    <scope>NUCLEOTIDE SEQUENCE</scope>
    <source>
        <strain evidence="12">DSM 19015</strain>
    </source>
</reference>
<dbReference type="PROSITE" id="PS50109">
    <property type="entry name" value="HIS_KIN"/>
    <property type="match status" value="1"/>
</dbReference>
<dbReference type="EC" id="2.7.13.3" evidence="2"/>
<evidence type="ECO:0000259" key="9">
    <source>
        <dbReference type="PROSITE" id="PS50110"/>
    </source>
</evidence>
<dbReference type="PROSITE" id="PS50112">
    <property type="entry name" value="PAS"/>
    <property type="match status" value="3"/>
</dbReference>
<name>A0ABQ4S464_9HYPH</name>
<evidence type="ECO:0000256" key="2">
    <source>
        <dbReference type="ARBA" id="ARBA00012438"/>
    </source>
</evidence>
<dbReference type="PRINTS" id="PR00344">
    <property type="entry name" value="BCTRLSENSOR"/>
</dbReference>
<dbReference type="Gene3D" id="3.40.50.2300">
    <property type="match status" value="1"/>
</dbReference>
<feature type="domain" description="PAS" evidence="10">
    <location>
        <begin position="720"/>
        <end position="794"/>
    </location>
</feature>
<dbReference type="PROSITE" id="PS50110">
    <property type="entry name" value="RESPONSE_REGULATORY"/>
    <property type="match status" value="1"/>
</dbReference>
<dbReference type="RefSeq" id="WP_238246289.1">
    <property type="nucleotide sequence ID" value="NZ_BPQP01000083.1"/>
</dbReference>
<feature type="domain" description="Histidine kinase" evidence="8">
    <location>
        <begin position="861"/>
        <end position="1081"/>
    </location>
</feature>
<gene>
    <name evidence="12" type="primary">rcsC_37</name>
    <name evidence="12" type="ORF">OCOJLMKI_4435</name>
</gene>
<evidence type="ECO:0000313" key="12">
    <source>
        <dbReference type="EMBL" id="GJD97207.1"/>
    </source>
</evidence>
<dbReference type="EMBL" id="BPQP01000083">
    <property type="protein sequence ID" value="GJD97207.1"/>
    <property type="molecule type" value="Genomic_DNA"/>
</dbReference>
<evidence type="ECO:0000313" key="13">
    <source>
        <dbReference type="Proteomes" id="UP001055125"/>
    </source>
</evidence>
<feature type="region of interest" description="Disordered" evidence="7">
    <location>
        <begin position="1"/>
        <end position="27"/>
    </location>
</feature>
<keyword evidence="4" id="KW-0808">Transferase</keyword>
<dbReference type="SUPFAM" id="SSF55785">
    <property type="entry name" value="PYP-like sensor domain (PAS domain)"/>
    <property type="match status" value="6"/>
</dbReference>
<dbReference type="InterPro" id="IPR013655">
    <property type="entry name" value="PAS_fold_3"/>
</dbReference>
<sequence>MSNPDPSALIVTQSLDSPSDAERDARDRRLTQTVAAGPSPDFQALFEASPTPLLVVAPPDWTIVAANDARLRATRTTREEQIGRRLFDVFPDDPEDPSADGVRHLTASLERVVATRSADTMAVQRYAVRGPDERFVERWWAPVNTPVLHMDGSVALILHQVQDVTEVVRLRGDAVGQGELARGQQAVIDRLRASEAALRESEEFSRRVLESSADCIKVLRLDGRLERMSEGGQRALGITDMTTYLGGLWAESFEPDWCAAAHAAVAEAARGATSRFEGSLKTAQGELRWWDSVLTPILGEDGRPERVLAVSRDITDLRVTRDRMREGEARFRNMADNAPVMMWVTDPRGYCTYLNARWYKFTGQPPAAGEGYGWLDAVHPEDRAIAEQAFVSANAERRDYRVDFRLRRADGVYRWTIDTAAARFSPYGEYLGYVGSVIDIDERRDMEERLRASEKRYRLLFESIESGFCVVEVDLEGSVGRIDYRVVEANPAFFRQTGFPETILGRWLREATPNLEEHWYETYGFVAATGKPKRFEQGSDALGRWFDVYAFRTGNSEERRVAILFNDVSARRNAENRLRELNETLERRVDTAIAERDRIWQLSPDLMLVAKVDGTMLSANPAWERLLGWSSEWLAGRNAAEIKHPDDAERTAAELARLAAGGYRTTNFQDRYRHRNGSWRWIAWVCEPEGDLIYCIGRDITAEKTAREALAAAEAARRDADALYRAYFENTAEALFVVNVLEDGGFTIEDLNPAHQASIGLPLAEVRGKRIDQILPPETAALVMEHYRRLIAKGSVYQYRETFELHGRLTYWDTVLVPVRDHDGRIVRLIGASRDLTRQLAAEEQLRQSQKMEAMGQLTGGVAHDFNNLLAPIVGVLDVLQRRGIGGEREQRLIDGAAQSAERAKTLVQRLLAFARRQPLQSSPVDLRALTRGMADLVASTTGPQIRVVVDTPDALPPANADPNQLEMAILNLAVNARDAMPNGGMLRISVEAETVGRQHRSGLKPGRYLCLSVADTGTGMDEATLARAIEPFFSTKGIGKGTGLGLSMVHGLATQLGGALTIQSTPGMGTNVELWLPQGEKLVPTEVTAEEPALTTGSGTVLLVDDEDLVRLSTADMLIELGYSVVEASSAEEALRLLNRGVRPDLVVTDHLMPGMSGTELAAVLRRDRPSIKLLIVSGYADVVGIAPDLPRLTKPFRNAELAASLATLG</sequence>
<feature type="compositionally biased region" description="Polar residues" evidence="7">
    <location>
        <begin position="1"/>
        <end position="17"/>
    </location>
</feature>
<dbReference type="PROSITE" id="PS50113">
    <property type="entry name" value="PAC"/>
    <property type="match status" value="3"/>
</dbReference>
<feature type="domain" description="PAC" evidence="11">
    <location>
        <begin position="400"/>
        <end position="452"/>
    </location>
</feature>
<dbReference type="Gene3D" id="3.30.565.10">
    <property type="entry name" value="Histidine kinase-like ATPase, C-terminal domain"/>
    <property type="match status" value="1"/>
</dbReference>
<dbReference type="InterPro" id="IPR000700">
    <property type="entry name" value="PAS-assoc_C"/>
</dbReference>
<dbReference type="InterPro" id="IPR035965">
    <property type="entry name" value="PAS-like_dom_sf"/>
</dbReference>
<dbReference type="CDD" id="cd00130">
    <property type="entry name" value="PAS"/>
    <property type="match status" value="3"/>
</dbReference>
<keyword evidence="5 12" id="KW-0418">Kinase</keyword>
<dbReference type="Gene3D" id="1.10.287.130">
    <property type="match status" value="1"/>
</dbReference>
<dbReference type="InterPro" id="IPR001610">
    <property type="entry name" value="PAC"/>
</dbReference>
<feature type="domain" description="PAS" evidence="10">
    <location>
        <begin position="327"/>
        <end position="398"/>
    </location>
</feature>
<dbReference type="Pfam" id="PF02518">
    <property type="entry name" value="HATPase_c"/>
    <property type="match status" value="1"/>
</dbReference>
<comment type="caution">
    <text evidence="12">The sequence shown here is derived from an EMBL/GenBank/DDBJ whole genome shotgun (WGS) entry which is preliminary data.</text>
</comment>
<dbReference type="Gene3D" id="3.30.450.20">
    <property type="entry name" value="PAS domain"/>
    <property type="match status" value="6"/>
</dbReference>
<evidence type="ECO:0000259" key="8">
    <source>
        <dbReference type="PROSITE" id="PS50109"/>
    </source>
</evidence>
<evidence type="ECO:0000256" key="1">
    <source>
        <dbReference type="ARBA" id="ARBA00000085"/>
    </source>
</evidence>
<dbReference type="InterPro" id="IPR004358">
    <property type="entry name" value="Sig_transdc_His_kin-like_C"/>
</dbReference>
<dbReference type="GO" id="GO:0016301">
    <property type="term" value="F:kinase activity"/>
    <property type="evidence" value="ECO:0007669"/>
    <property type="project" value="UniProtKB-KW"/>
</dbReference>
<comment type="catalytic activity">
    <reaction evidence="1">
        <text>ATP + protein L-histidine = ADP + protein N-phospho-L-histidine.</text>
        <dbReference type="EC" id="2.7.13.3"/>
    </reaction>
</comment>
<dbReference type="SMART" id="SM00086">
    <property type="entry name" value="PAC"/>
    <property type="match status" value="4"/>
</dbReference>
<dbReference type="Pfam" id="PF00512">
    <property type="entry name" value="HisKA"/>
    <property type="match status" value="1"/>
</dbReference>
<feature type="modified residue" description="4-aspartylphosphate" evidence="6">
    <location>
        <position position="1151"/>
    </location>
</feature>
<dbReference type="InterPro" id="IPR001789">
    <property type="entry name" value="Sig_transdc_resp-reg_receiver"/>
</dbReference>
<dbReference type="InterPro" id="IPR013656">
    <property type="entry name" value="PAS_4"/>
</dbReference>
<dbReference type="InterPro" id="IPR036097">
    <property type="entry name" value="HisK_dim/P_sf"/>
</dbReference>
<reference evidence="12" key="2">
    <citation type="submission" date="2021-08" db="EMBL/GenBank/DDBJ databases">
        <authorList>
            <person name="Tani A."/>
            <person name="Ola A."/>
            <person name="Ogura Y."/>
            <person name="Katsura K."/>
            <person name="Hayashi T."/>
        </authorList>
    </citation>
    <scope>NUCLEOTIDE SEQUENCE</scope>
    <source>
        <strain evidence="12">DSM 19015</strain>
    </source>
</reference>
<dbReference type="Pfam" id="PF13188">
    <property type="entry name" value="PAS_8"/>
    <property type="match status" value="1"/>
</dbReference>
<dbReference type="Pfam" id="PF08447">
    <property type="entry name" value="PAS_3"/>
    <property type="match status" value="2"/>
</dbReference>
<dbReference type="SMART" id="SM00388">
    <property type="entry name" value="HisKA"/>
    <property type="match status" value="1"/>
</dbReference>
<dbReference type="CDD" id="cd00082">
    <property type="entry name" value="HisKA"/>
    <property type="match status" value="1"/>
</dbReference>
<dbReference type="SMART" id="SM00387">
    <property type="entry name" value="HATPase_c"/>
    <property type="match status" value="1"/>
</dbReference>
<proteinExistence type="predicted"/>
<dbReference type="Pfam" id="PF00072">
    <property type="entry name" value="Response_reg"/>
    <property type="match status" value="1"/>
</dbReference>
<feature type="domain" description="PAC" evidence="11">
    <location>
        <begin position="274"/>
        <end position="326"/>
    </location>
</feature>
<dbReference type="SUPFAM" id="SSF47384">
    <property type="entry name" value="Homodimeric domain of signal transducing histidine kinase"/>
    <property type="match status" value="1"/>
</dbReference>
<evidence type="ECO:0000256" key="7">
    <source>
        <dbReference type="SAM" id="MobiDB-lite"/>
    </source>
</evidence>
<keyword evidence="3 6" id="KW-0597">Phosphoprotein</keyword>
<evidence type="ECO:0000259" key="10">
    <source>
        <dbReference type="PROSITE" id="PS50112"/>
    </source>
</evidence>
<dbReference type="SMART" id="SM00448">
    <property type="entry name" value="REC"/>
    <property type="match status" value="1"/>
</dbReference>
<accession>A0ABQ4S464</accession>
<evidence type="ECO:0000256" key="4">
    <source>
        <dbReference type="ARBA" id="ARBA00022679"/>
    </source>
</evidence>
<dbReference type="InterPro" id="IPR003661">
    <property type="entry name" value="HisK_dim/P_dom"/>
</dbReference>
<dbReference type="InterPro" id="IPR005467">
    <property type="entry name" value="His_kinase_dom"/>
</dbReference>
<dbReference type="PANTHER" id="PTHR43304:SF1">
    <property type="entry name" value="PAC DOMAIN-CONTAINING PROTEIN"/>
    <property type="match status" value="1"/>
</dbReference>
<dbReference type="InterPro" id="IPR000014">
    <property type="entry name" value="PAS"/>
</dbReference>
<dbReference type="InterPro" id="IPR011006">
    <property type="entry name" value="CheY-like_superfamily"/>
</dbReference>
<protein>
    <recommendedName>
        <fullName evidence="2">histidine kinase</fullName>
        <ecNumber evidence="2">2.7.13.3</ecNumber>
    </recommendedName>
</protein>
<dbReference type="InterPro" id="IPR036890">
    <property type="entry name" value="HATPase_C_sf"/>
</dbReference>
<dbReference type="Proteomes" id="UP001055125">
    <property type="component" value="Unassembled WGS sequence"/>
</dbReference>
<dbReference type="PANTHER" id="PTHR43304">
    <property type="entry name" value="PHYTOCHROME-LIKE PROTEIN CPH1"/>
    <property type="match status" value="1"/>
</dbReference>
<evidence type="ECO:0000259" key="11">
    <source>
        <dbReference type="PROSITE" id="PS50113"/>
    </source>
</evidence>
<feature type="domain" description="PAC" evidence="11">
    <location>
        <begin position="795"/>
        <end position="848"/>
    </location>
</feature>
<keyword evidence="13" id="KW-1185">Reference proteome</keyword>
<feature type="domain" description="Response regulatory" evidence="9">
    <location>
        <begin position="1101"/>
        <end position="1211"/>
    </location>
</feature>
<dbReference type="SMART" id="SM00091">
    <property type="entry name" value="PAS"/>
    <property type="match status" value="5"/>
</dbReference>
<feature type="domain" description="PAS" evidence="10">
    <location>
        <begin position="592"/>
        <end position="662"/>
    </location>
</feature>
<evidence type="ECO:0000256" key="3">
    <source>
        <dbReference type="ARBA" id="ARBA00022553"/>
    </source>
</evidence>
<organism evidence="12 13">
    <name type="scientific">Methylobacterium iners</name>
    <dbReference type="NCBI Taxonomy" id="418707"/>
    <lineage>
        <taxon>Bacteria</taxon>
        <taxon>Pseudomonadati</taxon>
        <taxon>Pseudomonadota</taxon>
        <taxon>Alphaproteobacteria</taxon>
        <taxon>Hyphomicrobiales</taxon>
        <taxon>Methylobacteriaceae</taxon>
        <taxon>Methylobacterium</taxon>
    </lineage>
</organism>